<evidence type="ECO:0000313" key="2">
    <source>
        <dbReference type="EMBL" id="OXV07502.1"/>
    </source>
</evidence>
<accession>A0A232LTP6</accession>
<feature type="domain" description="F-box" evidence="1">
    <location>
        <begin position="32"/>
        <end position="83"/>
    </location>
</feature>
<dbReference type="PROSITE" id="PS50181">
    <property type="entry name" value="FBOX"/>
    <property type="match status" value="1"/>
</dbReference>
<dbReference type="SUPFAM" id="SSF81383">
    <property type="entry name" value="F-box domain"/>
    <property type="match status" value="1"/>
</dbReference>
<organism evidence="2 3">
    <name type="scientific">Elaphomyces granulatus</name>
    <dbReference type="NCBI Taxonomy" id="519963"/>
    <lineage>
        <taxon>Eukaryota</taxon>
        <taxon>Fungi</taxon>
        <taxon>Dikarya</taxon>
        <taxon>Ascomycota</taxon>
        <taxon>Pezizomycotina</taxon>
        <taxon>Eurotiomycetes</taxon>
        <taxon>Eurotiomycetidae</taxon>
        <taxon>Eurotiales</taxon>
        <taxon>Elaphomycetaceae</taxon>
        <taxon>Elaphomyces</taxon>
    </lineage>
</organism>
<dbReference type="InterPro" id="IPR001810">
    <property type="entry name" value="F-box_dom"/>
</dbReference>
<keyword evidence="3" id="KW-1185">Reference proteome</keyword>
<dbReference type="Gene3D" id="1.20.1280.50">
    <property type="match status" value="1"/>
</dbReference>
<gene>
    <name evidence="2" type="ORF">Egran_04732</name>
</gene>
<dbReference type="OrthoDB" id="3766406at2759"/>
<evidence type="ECO:0000313" key="3">
    <source>
        <dbReference type="Proteomes" id="UP000243515"/>
    </source>
</evidence>
<evidence type="ECO:0000259" key="1">
    <source>
        <dbReference type="PROSITE" id="PS50181"/>
    </source>
</evidence>
<dbReference type="Pfam" id="PF12937">
    <property type="entry name" value="F-box-like"/>
    <property type="match status" value="1"/>
</dbReference>
<dbReference type="AlphaFoldDB" id="A0A232LTP6"/>
<dbReference type="EMBL" id="NPHW01004806">
    <property type="protein sequence ID" value="OXV07502.1"/>
    <property type="molecule type" value="Genomic_DNA"/>
</dbReference>
<proteinExistence type="predicted"/>
<dbReference type="InterPro" id="IPR036047">
    <property type="entry name" value="F-box-like_dom_sf"/>
</dbReference>
<dbReference type="Proteomes" id="UP000243515">
    <property type="component" value="Unassembled WGS sequence"/>
</dbReference>
<comment type="caution">
    <text evidence="2">The sequence shown here is derived from an EMBL/GenBank/DDBJ whole genome shotgun (WGS) entry which is preliminary data.</text>
</comment>
<name>A0A232LTP6_9EURO</name>
<protein>
    <recommendedName>
        <fullName evidence="1">F-box domain-containing protein</fullName>
    </recommendedName>
</protein>
<reference evidence="2 3" key="1">
    <citation type="journal article" date="2015" name="Environ. Microbiol.">
        <title>Metagenome sequence of Elaphomyces granulatus from sporocarp tissue reveals Ascomycota ectomycorrhizal fingerprints of genome expansion and a Proteobacteria-rich microbiome.</title>
        <authorList>
            <person name="Quandt C.A."/>
            <person name="Kohler A."/>
            <person name="Hesse C.N."/>
            <person name="Sharpton T.J."/>
            <person name="Martin F."/>
            <person name="Spatafora J.W."/>
        </authorList>
    </citation>
    <scope>NUCLEOTIDE SEQUENCE [LARGE SCALE GENOMIC DNA]</scope>
    <source>
        <strain evidence="2 3">OSC145934</strain>
    </source>
</reference>
<sequence>MYSLFKSLQTLIFAWRSSIRGIRGGGNEESQRCFILELPTELLYEIASHLPPISEASLALTCKRFYGVSRAALHADELKFQRDFTPFTQHAIAMSFENCRWQFLEMLEDRRWVACSKCLKLHPRSAFSPEELNREPDSRFCRLGQLAGVVDLCPCKKLTFQGTLELVELLRAREHLAALPACIVGNRPQERYLWHSCTERYGSTALKINIFPELDNAGRLLVRTEYHLHMDSNKLGAKGYITTRFGCPHRSLDFWLTNVCQISNCQCHDLGRGCIWCAQTLTCSSCRSTLSCPKRSPFRCEHTDKAIFYFGTLRSLGKVASVTAPGQEWALQRAHPSPTFTSTHCNGLCPLRRTEEPPHWVFNDS</sequence>